<organism evidence="2 3">
    <name type="scientific">Chamaesiphon minutus (strain ATCC 27169 / PCC 6605)</name>
    <dbReference type="NCBI Taxonomy" id="1173020"/>
    <lineage>
        <taxon>Bacteria</taxon>
        <taxon>Bacillati</taxon>
        <taxon>Cyanobacteriota</taxon>
        <taxon>Cyanophyceae</taxon>
        <taxon>Gomontiellales</taxon>
        <taxon>Chamaesiphonaceae</taxon>
        <taxon>Chamaesiphon</taxon>
    </lineage>
</organism>
<evidence type="ECO:0000313" key="2">
    <source>
        <dbReference type="EMBL" id="AFY92839.1"/>
    </source>
</evidence>
<dbReference type="HOGENOM" id="CLU_1812321_0_0_3"/>
<evidence type="ECO:0000256" key="1">
    <source>
        <dbReference type="SAM" id="Phobius"/>
    </source>
</evidence>
<keyword evidence="3" id="KW-1185">Reference proteome</keyword>
<evidence type="ECO:0000313" key="3">
    <source>
        <dbReference type="Proteomes" id="UP000010366"/>
    </source>
</evidence>
<keyword evidence="1" id="KW-0812">Transmembrane</keyword>
<reference evidence="2 3" key="1">
    <citation type="submission" date="2012-05" db="EMBL/GenBank/DDBJ databases">
        <title>Finished chromosome of genome of Chamaesiphon sp. PCC 6605.</title>
        <authorList>
            <consortium name="US DOE Joint Genome Institute"/>
            <person name="Gugger M."/>
            <person name="Coursin T."/>
            <person name="Rippka R."/>
            <person name="Tandeau De Marsac N."/>
            <person name="Huntemann M."/>
            <person name="Wei C.-L."/>
            <person name="Han J."/>
            <person name="Detter J.C."/>
            <person name="Han C."/>
            <person name="Tapia R."/>
            <person name="Chen A."/>
            <person name="Kyrpides N."/>
            <person name="Mavromatis K."/>
            <person name="Markowitz V."/>
            <person name="Szeto E."/>
            <person name="Ivanova N."/>
            <person name="Pagani I."/>
            <person name="Pati A."/>
            <person name="Goodwin L."/>
            <person name="Nordberg H.P."/>
            <person name="Cantor M.N."/>
            <person name="Hua S.X."/>
            <person name="Woyke T."/>
            <person name="Kerfeld C.A."/>
        </authorList>
    </citation>
    <scope>NUCLEOTIDE SEQUENCE [LARGE SCALE GENOMIC DNA]</scope>
    <source>
        <strain evidence="3">ATCC 27169 / PCC 6605</strain>
    </source>
</reference>
<name>K9UF65_CHAP6</name>
<proteinExistence type="predicted"/>
<dbReference type="eggNOG" id="COG1704">
    <property type="taxonomic scope" value="Bacteria"/>
</dbReference>
<dbReference type="EMBL" id="CP003600">
    <property type="protein sequence ID" value="AFY92839.1"/>
    <property type="molecule type" value="Genomic_DNA"/>
</dbReference>
<sequence length="142" mass="15905">MNPNRISNREQQSVKKLLKCKGKISYWNPLMNDSKPQISSEQLPEVFALAARLQEQQEHYSLSELTQIGAEANIQPEFIHQAVQQIQATQVKQSQTRRWQQSLKVGLISFGVVLGLGVSAGYAAICGSTMEAETTQQEQSSW</sequence>
<feature type="transmembrane region" description="Helical" evidence="1">
    <location>
        <begin position="105"/>
        <end position="125"/>
    </location>
</feature>
<dbReference type="KEGG" id="cmp:Cha6605_1710"/>
<dbReference type="AlphaFoldDB" id="K9UF65"/>
<accession>K9UF65</accession>
<dbReference type="STRING" id="1173020.Cha6605_1710"/>
<keyword evidence="1" id="KW-1133">Transmembrane helix</keyword>
<protein>
    <submittedName>
        <fullName evidence="2">Uncharacterized protein</fullName>
    </submittedName>
</protein>
<dbReference type="Proteomes" id="UP000010366">
    <property type="component" value="Chromosome"/>
</dbReference>
<keyword evidence="1" id="KW-0472">Membrane</keyword>
<gene>
    <name evidence="2" type="ORF">Cha6605_1710</name>
</gene>